<feature type="region of interest" description="Disordered" evidence="2">
    <location>
        <begin position="308"/>
        <end position="390"/>
    </location>
</feature>
<name>A0ABQ5FWG3_9ASTR</name>
<feature type="compositionally biased region" description="Basic and acidic residues" evidence="2">
    <location>
        <begin position="308"/>
        <end position="318"/>
    </location>
</feature>
<keyword evidence="1" id="KW-0175">Coiled coil</keyword>
<proteinExistence type="predicted"/>
<feature type="compositionally biased region" description="Acidic residues" evidence="2">
    <location>
        <begin position="455"/>
        <end position="467"/>
    </location>
</feature>
<organism evidence="3 4">
    <name type="scientific">Tanacetum coccineum</name>
    <dbReference type="NCBI Taxonomy" id="301880"/>
    <lineage>
        <taxon>Eukaryota</taxon>
        <taxon>Viridiplantae</taxon>
        <taxon>Streptophyta</taxon>
        <taxon>Embryophyta</taxon>
        <taxon>Tracheophyta</taxon>
        <taxon>Spermatophyta</taxon>
        <taxon>Magnoliopsida</taxon>
        <taxon>eudicotyledons</taxon>
        <taxon>Gunneridae</taxon>
        <taxon>Pentapetalae</taxon>
        <taxon>asterids</taxon>
        <taxon>campanulids</taxon>
        <taxon>Asterales</taxon>
        <taxon>Asteraceae</taxon>
        <taxon>Asteroideae</taxon>
        <taxon>Anthemideae</taxon>
        <taxon>Anthemidinae</taxon>
        <taxon>Tanacetum</taxon>
    </lineage>
</organism>
<feature type="region of interest" description="Disordered" evidence="2">
    <location>
        <begin position="449"/>
        <end position="469"/>
    </location>
</feature>
<feature type="region of interest" description="Disordered" evidence="2">
    <location>
        <begin position="408"/>
        <end position="435"/>
    </location>
</feature>
<sequence>MAVLDSCPKPNMVAYLEKTDGNTEFHKIISFLTQSSIHYALIVIAGKPVSISEASIRSDLLFDDADGIDSLPNQAIFDAIKLMGYEGDLTVLTFNKSQFSPQWRFLFHTMNHCISSKSTSWNIATALKNVPVPLDYFPINALTSKVFSLWFKKGKPVFMVYVTPLFDSMLVQPTEDEGETLERQSEPQPIPSPPHLSTDQHEIQTDLSPRPSPTTHIPDSIPEGSGGNHGDQAKEIKPLKAQIKKLKKKAKPVITHHKAWMKSERKPAKAKPTVHNDPAFDELDDDTIDYMETEDAQDVGRTSYVVHEEKESAEKGVSTEDPLSTAQPKVSTDKPEDSTDKPDEGTDKPKVSTDKEEVSTDRPDEGIVDQNEGRSATQTAPTTTTPTIFGDDETIAQVLIIMSQNKEKLKEKEKGVELKDVEETERPRPTLTRSLLTLKPLPKIDLKDKGKKMIEEEDESDTDSEDITEAKKKFKQLARDEEVARKARLNINKILAENLQEEEREMYTIKNKPPSRNQLRNQMMTYLKHVGGKKHSDLNTKGFEEIKALYDKIKRFDDSFIAIGSAEDEKVIKEMNEQVTDASKKRVKKDDNIKGEIKEEEGTRKRKLVSDEDKEVDYEILDKKYPIIEWRSEYLTTKPQYDETAEIEDVYLNVVIRKKKYPLKKEVLSQLLKLKLETDEDSTSALKLIRFVKKKIAELEPEDSDGDEKDL</sequence>
<accession>A0ABQ5FWG3</accession>
<feature type="region of interest" description="Disordered" evidence="2">
    <location>
        <begin position="174"/>
        <end position="233"/>
    </location>
</feature>
<keyword evidence="4" id="KW-1185">Reference proteome</keyword>
<feature type="coiled-coil region" evidence="1">
    <location>
        <begin position="484"/>
        <end position="512"/>
    </location>
</feature>
<gene>
    <name evidence="3" type="ORF">Tco_1018267</name>
</gene>
<evidence type="ECO:0000256" key="2">
    <source>
        <dbReference type="SAM" id="MobiDB-lite"/>
    </source>
</evidence>
<evidence type="ECO:0000313" key="4">
    <source>
        <dbReference type="Proteomes" id="UP001151760"/>
    </source>
</evidence>
<feature type="region of interest" description="Disordered" evidence="2">
    <location>
        <begin position="261"/>
        <end position="283"/>
    </location>
</feature>
<reference evidence="3" key="1">
    <citation type="journal article" date="2022" name="Int. J. Mol. Sci.">
        <title>Draft Genome of Tanacetum Coccineum: Genomic Comparison of Closely Related Tanacetum-Family Plants.</title>
        <authorList>
            <person name="Yamashiro T."/>
            <person name="Shiraishi A."/>
            <person name="Nakayama K."/>
            <person name="Satake H."/>
        </authorList>
    </citation>
    <scope>NUCLEOTIDE SEQUENCE</scope>
</reference>
<evidence type="ECO:0000313" key="3">
    <source>
        <dbReference type="EMBL" id="GJT66787.1"/>
    </source>
</evidence>
<feature type="compositionally biased region" description="Low complexity" evidence="2">
    <location>
        <begin position="376"/>
        <end position="387"/>
    </location>
</feature>
<dbReference type="EMBL" id="BQNB010017747">
    <property type="protein sequence ID" value="GJT66787.1"/>
    <property type="molecule type" value="Genomic_DNA"/>
</dbReference>
<protein>
    <submittedName>
        <fullName evidence="3">Uncharacterized protein</fullName>
    </submittedName>
</protein>
<reference evidence="3" key="2">
    <citation type="submission" date="2022-01" db="EMBL/GenBank/DDBJ databases">
        <authorList>
            <person name="Yamashiro T."/>
            <person name="Shiraishi A."/>
            <person name="Satake H."/>
            <person name="Nakayama K."/>
        </authorList>
    </citation>
    <scope>NUCLEOTIDE SEQUENCE</scope>
</reference>
<feature type="compositionally biased region" description="Basic and acidic residues" evidence="2">
    <location>
        <begin position="408"/>
        <end position="428"/>
    </location>
</feature>
<evidence type="ECO:0000256" key="1">
    <source>
        <dbReference type="SAM" id="Coils"/>
    </source>
</evidence>
<dbReference type="Proteomes" id="UP001151760">
    <property type="component" value="Unassembled WGS sequence"/>
</dbReference>
<feature type="compositionally biased region" description="Basic and acidic residues" evidence="2">
    <location>
        <begin position="331"/>
        <end position="365"/>
    </location>
</feature>
<feature type="compositionally biased region" description="Polar residues" evidence="2">
    <location>
        <begin position="321"/>
        <end position="330"/>
    </location>
</feature>
<comment type="caution">
    <text evidence="3">The sequence shown here is derived from an EMBL/GenBank/DDBJ whole genome shotgun (WGS) entry which is preliminary data.</text>
</comment>